<dbReference type="Proteomes" id="UP001595767">
    <property type="component" value="Unassembled WGS sequence"/>
</dbReference>
<gene>
    <name evidence="1" type="ORF">ACFOW8_20865</name>
</gene>
<evidence type="ECO:0000313" key="1">
    <source>
        <dbReference type="EMBL" id="MFC4127385.1"/>
    </source>
</evidence>
<name>A0ABV8LAW6_9NOCA</name>
<sequence length="122" mass="12977">MTRVRVYGADNLARTLDAAAARMGELSEPARAAARATLAAARGLAPRRTGTLANSLQAGVWGPNTAAVTSALPYAGVIHWGWPAREIPARPFVTEAAQTTEPAWVARYEQHVTRTLDTVKGI</sequence>
<evidence type="ECO:0000313" key="2">
    <source>
        <dbReference type="Proteomes" id="UP001595767"/>
    </source>
</evidence>
<evidence type="ECO:0008006" key="3">
    <source>
        <dbReference type="Google" id="ProtNLM"/>
    </source>
</evidence>
<dbReference type="EMBL" id="JBHSBA010000014">
    <property type="protein sequence ID" value="MFC4127385.1"/>
    <property type="molecule type" value="Genomic_DNA"/>
</dbReference>
<dbReference type="RefSeq" id="WP_378552732.1">
    <property type="nucleotide sequence ID" value="NZ_JBHSBA010000014.1"/>
</dbReference>
<protein>
    <recommendedName>
        <fullName evidence="3">HK97 gp10 family phage protein</fullName>
    </recommendedName>
</protein>
<accession>A0ABV8LAW6</accession>
<comment type="caution">
    <text evidence="1">The sequence shown here is derived from an EMBL/GenBank/DDBJ whole genome shotgun (WGS) entry which is preliminary data.</text>
</comment>
<proteinExistence type="predicted"/>
<organism evidence="1 2">
    <name type="scientific">Nocardia rhizosphaerae</name>
    <dbReference type="NCBI Taxonomy" id="1691571"/>
    <lineage>
        <taxon>Bacteria</taxon>
        <taxon>Bacillati</taxon>
        <taxon>Actinomycetota</taxon>
        <taxon>Actinomycetes</taxon>
        <taxon>Mycobacteriales</taxon>
        <taxon>Nocardiaceae</taxon>
        <taxon>Nocardia</taxon>
    </lineage>
</organism>
<keyword evidence="2" id="KW-1185">Reference proteome</keyword>
<reference evidence="2" key="1">
    <citation type="journal article" date="2019" name="Int. J. Syst. Evol. Microbiol.">
        <title>The Global Catalogue of Microorganisms (GCM) 10K type strain sequencing project: providing services to taxonomists for standard genome sequencing and annotation.</title>
        <authorList>
            <consortium name="The Broad Institute Genomics Platform"/>
            <consortium name="The Broad Institute Genome Sequencing Center for Infectious Disease"/>
            <person name="Wu L."/>
            <person name="Ma J."/>
        </authorList>
    </citation>
    <scope>NUCLEOTIDE SEQUENCE [LARGE SCALE GENOMIC DNA]</scope>
    <source>
        <strain evidence="2">CGMCC 4.7204</strain>
    </source>
</reference>